<organism evidence="3 4">
    <name type="scientific">Daphnia sinensis</name>
    <dbReference type="NCBI Taxonomy" id="1820382"/>
    <lineage>
        <taxon>Eukaryota</taxon>
        <taxon>Metazoa</taxon>
        <taxon>Ecdysozoa</taxon>
        <taxon>Arthropoda</taxon>
        <taxon>Crustacea</taxon>
        <taxon>Branchiopoda</taxon>
        <taxon>Diplostraca</taxon>
        <taxon>Cladocera</taxon>
        <taxon>Anomopoda</taxon>
        <taxon>Daphniidae</taxon>
        <taxon>Daphnia</taxon>
        <taxon>Daphnia similis group</taxon>
    </lineage>
</organism>
<gene>
    <name evidence="2" type="ORF">GHT06_001564</name>
    <name evidence="3" type="ORF">GHT06_001692</name>
</gene>
<feature type="compositionally biased region" description="Low complexity" evidence="1">
    <location>
        <begin position="53"/>
        <end position="84"/>
    </location>
</feature>
<feature type="compositionally biased region" description="Low complexity" evidence="1">
    <location>
        <begin position="232"/>
        <end position="242"/>
    </location>
</feature>
<feature type="compositionally biased region" description="Basic residues" evidence="1">
    <location>
        <begin position="244"/>
        <end position="254"/>
    </location>
</feature>
<accession>A0AAD5L3N0</accession>
<proteinExistence type="predicted"/>
<name>A0AAD5L3N0_9CRUS</name>
<evidence type="ECO:0000313" key="3">
    <source>
        <dbReference type="EMBL" id="KAI9550413.1"/>
    </source>
</evidence>
<dbReference type="EMBL" id="WJBH02000150">
    <property type="protein sequence ID" value="KAI9550413.1"/>
    <property type="molecule type" value="Genomic_DNA"/>
</dbReference>
<feature type="region of interest" description="Disordered" evidence="1">
    <location>
        <begin position="51"/>
        <end position="95"/>
    </location>
</feature>
<reference evidence="3" key="1">
    <citation type="submission" date="2022-05" db="EMBL/GenBank/DDBJ databases">
        <title>A multi-omics perspective on studying reproductive biology in Daphnia sinensis.</title>
        <authorList>
            <person name="Jia J."/>
        </authorList>
    </citation>
    <scope>NUCLEOTIDE SEQUENCE</scope>
    <source>
        <strain evidence="3">WSL</strain>
    </source>
</reference>
<keyword evidence="4" id="KW-1185">Reference proteome</keyword>
<dbReference type="EMBL" id="WJBH02000157">
    <property type="protein sequence ID" value="KAI9550337.1"/>
    <property type="molecule type" value="Genomic_DNA"/>
</dbReference>
<comment type="caution">
    <text evidence="3">The sequence shown here is derived from an EMBL/GenBank/DDBJ whole genome shotgun (WGS) entry which is preliminary data.</text>
</comment>
<evidence type="ECO:0000313" key="2">
    <source>
        <dbReference type="EMBL" id="KAI9550337.1"/>
    </source>
</evidence>
<sequence>MVRPEEENARRCFQSRRFSLLVNSSHKKTDFLQVARCISQLNVQMSHLTCGTRSRSNSFSPSPSRSPSLKSYISASASPRSGPSPTIPSNRIKPRDVFFRRRPKKLVRSLTLPSVDNALPVTVSFPSSSESEDKSSSANVSGTLSKVKSQILVDFQSKPSLVNGVCLRTNPPSATHGRITSSVCRPDSLRGMSKRTLDSSLKGTKPKAHFTLQVVQDVNRLKSASEVLPAVQKTKQSQTTTTLPKRKSKKKHAKIPSANAKTELYRVGALSRVLHAMKK</sequence>
<feature type="region of interest" description="Disordered" evidence="1">
    <location>
        <begin position="232"/>
        <end position="259"/>
    </location>
</feature>
<dbReference type="AlphaFoldDB" id="A0AAD5L3N0"/>
<feature type="region of interest" description="Disordered" evidence="1">
    <location>
        <begin position="122"/>
        <end position="143"/>
    </location>
</feature>
<evidence type="ECO:0000313" key="4">
    <source>
        <dbReference type="Proteomes" id="UP000820818"/>
    </source>
</evidence>
<evidence type="ECO:0000256" key="1">
    <source>
        <dbReference type="SAM" id="MobiDB-lite"/>
    </source>
</evidence>
<protein>
    <submittedName>
        <fullName evidence="3">Uncharacterized protein</fullName>
    </submittedName>
</protein>
<dbReference type="Proteomes" id="UP000820818">
    <property type="component" value="Unassembled WGS sequence"/>
</dbReference>